<keyword evidence="2" id="KW-1185">Reference proteome</keyword>
<dbReference type="EMBL" id="KQ981606">
    <property type="protein sequence ID" value="KYN39430.1"/>
    <property type="molecule type" value="Genomic_DNA"/>
</dbReference>
<evidence type="ECO:0000313" key="1">
    <source>
        <dbReference type="EMBL" id="KYN39430.1"/>
    </source>
</evidence>
<sequence length="194" mass="21640">MHDQDTLPLVRDTSQVWVLLRTIPTGFSVTSTVWLGTLPLSKRVTENELGAIIPRAVVIRAANQKLSSKQPTGCPSMQQAETSTHSLKRGWTVGKYRRNRYTGRRGWDEWEDVRNVLGGCCFSSSWDVKHLRQNFPLSVTKSHTPSDSLPHSEPRAGRLRVLAALTAGRPLATQLQVDSPDRPVARIWCYAAAP</sequence>
<proteinExistence type="predicted"/>
<evidence type="ECO:0000313" key="2">
    <source>
        <dbReference type="Proteomes" id="UP000078541"/>
    </source>
</evidence>
<dbReference type="AlphaFoldDB" id="A0A195FFF6"/>
<name>A0A195FFF6_9HYME</name>
<protein>
    <submittedName>
        <fullName evidence="1">Uncharacterized protein</fullName>
    </submittedName>
</protein>
<dbReference type="Proteomes" id="UP000078541">
    <property type="component" value="Unassembled WGS sequence"/>
</dbReference>
<gene>
    <name evidence="1" type="ORF">ALC56_05923</name>
</gene>
<reference evidence="1 2" key="1">
    <citation type="submission" date="2016-03" db="EMBL/GenBank/DDBJ databases">
        <title>Trachymyrmex septentrionalis WGS genome.</title>
        <authorList>
            <person name="Nygaard S."/>
            <person name="Hu H."/>
            <person name="Boomsma J."/>
            <person name="Zhang G."/>
        </authorList>
    </citation>
    <scope>NUCLEOTIDE SEQUENCE [LARGE SCALE GENOMIC DNA]</scope>
    <source>
        <strain evidence="1">Tsep2-gDNA-1</strain>
        <tissue evidence="1">Whole body</tissue>
    </source>
</reference>
<organism evidence="1 2">
    <name type="scientific">Trachymyrmex septentrionalis</name>
    <dbReference type="NCBI Taxonomy" id="34720"/>
    <lineage>
        <taxon>Eukaryota</taxon>
        <taxon>Metazoa</taxon>
        <taxon>Ecdysozoa</taxon>
        <taxon>Arthropoda</taxon>
        <taxon>Hexapoda</taxon>
        <taxon>Insecta</taxon>
        <taxon>Pterygota</taxon>
        <taxon>Neoptera</taxon>
        <taxon>Endopterygota</taxon>
        <taxon>Hymenoptera</taxon>
        <taxon>Apocrita</taxon>
        <taxon>Aculeata</taxon>
        <taxon>Formicoidea</taxon>
        <taxon>Formicidae</taxon>
        <taxon>Myrmicinae</taxon>
        <taxon>Trachymyrmex</taxon>
    </lineage>
</organism>
<accession>A0A195FFF6</accession>